<dbReference type="EMBL" id="JAZDUA010000043">
    <property type="protein sequence ID" value="KAK7871170.1"/>
    <property type="molecule type" value="Genomic_DNA"/>
</dbReference>
<gene>
    <name evidence="1" type="ORF">R5R35_002412</name>
</gene>
<sequence length="90" mass="10277">MEIMEDGNLMDRVRILLQRDLEYYEAHQAVLQENLCPEVVGGMLDFPHYASFAAVKLALWWEEAWEAAFQRPSGLLALGADDAEDFSDDE</sequence>
<dbReference type="AlphaFoldDB" id="A0AAN9ZEH1"/>
<reference evidence="1 2" key="1">
    <citation type="submission" date="2024-03" db="EMBL/GenBank/DDBJ databases">
        <title>The genome assembly and annotation of the cricket Gryllus longicercus Weissman &amp; Gray.</title>
        <authorList>
            <person name="Szrajer S."/>
            <person name="Gray D."/>
            <person name="Ylla G."/>
        </authorList>
    </citation>
    <scope>NUCLEOTIDE SEQUENCE [LARGE SCALE GENOMIC DNA]</scope>
    <source>
        <strain evidence="1">DAG 2021-001</strain>
        <tissue evidence="1">Whole body minus gut</tissue>
    </source>
</reference>
<accession>A0AAN9ZEH1</accession>
<name>A0AAN9ZEH1_9ORTH</name>
<comment type="caution">
    <text evidence="1">The sequence shown here is derived from an EMBL/GenBank/DDBJ whole genome shotgun (WGS) entry which is preliminary data.</text>
</comment>
<evidence type="ECO:0000313" key="2">
    <source>
        <dbReference type="Proteomes" id="UP001378592"/>
    </source>
</evidence>
<dbReference type="Proteomes" id="UP001378592">
    <property type="component" value="Unassembled WGS sequence"/>
</dbReference>
<organism evidence="1 2">
    <name type="scientific">Gryllus longicercus</name>
    <dbReference type="NCBI Taxonomy" id="2509291"/>
    <lineage>
        <taxon>Eukaryota</taxon>
        <taxon>Metazoa</taxon>
        <taxon>Ecdysozoa</taxon>
        <taxon>Arthropoda</taxon>
        <taxon>Hexapoda</taxon>
        <taxon>Insecta</taxon>
        <taxon>Pterygota</taxon>
        <taxon>Neoptera</taxon>
        <taxon>Polyneoptera</taxon>
        <taxon>Orthoptera</taxon>
        <taxon>Ensifera</taxon>
        <taxon>Gryllidea</taxon>
        <taxon>Grylloidea</taxon>
        <taxon>Gryllidae</taxon>
        <taxon>Gryllinae</taxon>
        <taxon>Gryllus</taxon>
    </lineage>
</organism>
<protein>
    <submittedName>
        <fullName evidence="1">Uncharacterized protein</fullName>
    </submittedName>
</protein>
<keyword evidence="2" id="KW-1185">Reference proteome</keyword>
<evidence type="ECO:0000313" key="1">
    <source>
        <dbReference type="EMBL" id="KAK7871170.1"/>
    </source>
</evidence>
<proteinExistence type="predicted"/>